<dbReference type="Gene3D" id="3.20.20.220">
    <property type="match status" value="1"/>
</dbReference>
<dbReference type="PANTHER" id="PTHR13914">
    <property type="entry name" value="PROLINE OXIDASE"/>
    <property type="match status" value="1"/>
</dbReference>
<proteinExistence type="inferred from homology"/>
<dbReference type="GO" id="GO:0005739">
    <property type="term" value="C:mitochondrion"/>
    <property type="evidence" value="ECO:0007669"/>
    <property type="project" value="TreeGrafter"/>
</dbReference>
<comment type="cofactor">
    <cofactor evidence="1">
        <name>FAD</name>
        <dbReference type="ChEBI" id="CHEBI:57692"/>
    </cofactor>
</comment>
<protein>
    <recommendedName>
        <fullName evidence="1">Proline dehydrogenase</fullName>
        <ecNumber evidence="1">1.5.5.2</ecNumber>
    </recommendedName>
</protein>
<dbReference type="GO" id="GO:0071949">
    <property type="term" value="F:FAD binding"/>
    <property type="evidence" value="ECO:0007669"/>
    <property type="project" value="TreeGrafter"/>
</dbReference>
<keyword evidence="1" id="KW-0285">Flavoprotein</keyword>
<dbReference type="Proteomes" id="UP000734854">
    <property type="component" value="Unassembled WGS sequence"/>
</dbReference>
<comment type="caution">
    <text evidence="2">The sequence shown here is derived from an EMBL/GenBank/DDBJ whole genome shotgun (WGS) entry which is preliminary data.</text>
</comment>
<dbReference type="InterPro" id="IPR015659">
    <property type="entry name" value="Proline_oxidase"/>
</dbReference>
<dbReference type="PANTHER" id="PTHR13914:SF0">
    <property type="entry name" value="PROLINE DEHYDROGENASE 1, MITOCHONDRIAL"/>
    <property type="match status" value="1"/>
</dbReference>
<sequence>MMPSATKIAAIISHYRFTQRLSSSASSLAAEVPPALGNLADTRRLFASFPTSALLCSFATLSALAATPLVDLGTWALRASTAAPEGHLLRIAVSATARVTLHRIFYAGEGVDEAACTVREMWQDVGLRSILDYGMEDADDGAACDRNLAEFLRAVEMASSLPFASVRF</sequence>
<keyword evidence="1" id="KW-0642">Proline metabolism</keyword>
<keyword evidence="1" id="KW-0560">Oxidoreductase</keyword>
<evidence type="ECO:0000256" key="1">
    <source>
        <dbReference type="RuleBase" id="RU364054"/>
    </source>
</evidence>
<dbReference type="EC" id="1.5.5.2" evidence="1"/>
<organism evidence="2 3">
    <name type="scientific">Zingiber officinale</name>
    <name type="common">Ginger</name>
    <name type="synonym">Amomum zingiber</name>
    <dbReference type="NCBI Taxonomy" id="94328"/>
    <lineage>
        <taxon>Eukaryota</taxon>
        <taxon>Viridiplantae</taxon>
        <taxon>Streptophyta</taxon>
        <taxon>Embryophyta</taxon>
        <taxon>Tracheophyta</taxon>
        <taxon>Spermatophyta</taxon>
        <taxon>Magnoliopsida</taxon>
        <taxon>Liliopsida</taxon>
        <taxon>Zingiberales</taxon>
        <taxon>Zingiberaceae</taxon>
        <taxon>Zingiber</taxon>
    </lineage>
</organism>
<dbReference type="GO" id="GO:0010133">
    <property type="term" value="P:L-proline catabolic process to L-glutamate"/>
    <property type="evidence" value="ECO:0007669"/>
    <property type="project" value="TreeGrafter"/>
</dbReference>
<keyword evidence="3" id="KW-1185">Reference proteome</keyword>
<dbReference type="AlphaFoldDB" id="A0A8J5IC03"/>
<evidence type="ECO:0000313" key="2">
    <source>
        <dbReference type="EMBL" id="KAG6531349.1"/>
    </source>
</evidence>
<dbReference type="EMBL" id="JACMSC010000002">
    <property type="protein sequence ID" value="KAG6531349.1"/>
    <property type="molecule type" value="Genomic_DNA"/>
</dbReference>
<keyword evidence="1" id="KW-0274">FAD</keyword>
<dbReference type="GO" id="GO:0004657">
    <property type="term" value="F:proline dehydrogenase activity"/>
    <property type="evidence" value="ECO:0007669"/>
    <property type="project" value="UniProtKB-EC"/>
</dbReference>
<evidence type="ECO:0000313" key="3">
    <source>
        <dbReference type="Proteomes" id="UP000734854"/>
    </source>
</evidence>
<comment type="function">
    <text evidence="1">Converts proline to delta-1-pyrroline-5-carboxylate.</text>
</comment>
<comment type="similarity">
    <text evidence="1">Belongs to the proline oxidase family.</text>
</comment>
<name>A0A8J5IC03_ZINOF</name>
<accession>A0A8J5IC03</accession>
<reference evidence="2 3" key="1">
    <citation type="submission" date="2020-08" db="EMBL/GenBank/DDBJ databases">
        <title>Plant Genome Project.</title>
        <authorList>
            <person name="Zhang R.-G."/>
        </authorList>
    </citation>
    <scope>NUCLEOTIDE SEQUENCE [LARGE SCALE GENOMIC DNA]</scope>
    <source>
        <tissue evidence="2">Rhizome</tissue>
    </source>
</reference>
<comment type="catalytic activity">
    <reaction evidence="1">
        <text>L-proline + a quinone = (S)-1-pyrroline-5-carboxylate + a quinol + H(+)</text>
        <dbReference type="Rhea" id="RHEA:23784"/>
        <dbReference type="ChEBI" id="CHEBI:15378"/>
        <dbReference type="ChEBI" id="CHEBI:17388"/>
        <dbReference type="ChEBI" id="CHEBI:24646"/>
        <dbReference type="ChEBI" id="CHEBI:60039"/>
        <dbReference type="ChEBI" id="CHEBI:132124"/>
        <dbReference type="EC" id="1.5.5.2"/>
    </reaction>
</comment>
<gene>
    <name evidence="2" type="ORF">ZIOFF_005154</name>
</gene>